<dbReference type="GO" id="GO:0004523">
    <property type="term" value="F:RNA-DNA hybrid ribonuclease activity"/>
    <property type="evidence" value="ECO:0007669"/>
    <property type="project" value="InterPro"/>
</dbReference>
<dbReference type="InterPro" id="IPR044730">
    <property type="entry name" value="RNase_H-like_dom_plant"/>
</dbReference>
<keyword evidence="3" id="KW-1185">Reference proteome</keyword>
<accession>A0AA88ADF6</accession>
<dbReference type="PANTHER" id="PTHR47074:SF11">
    <property type="entry name" value="REVERSE TRANSCRIPTASE-LIKE PROTEIN"/>
    <property type="match status" value="1"/>
</dbReference>
<dbReference type="Pfam" id="PF13456">
    <property type="entry name" value="RVT_3"/>
    <property type="match status" value="1"/>
</dbReference>
<gene>
    <name evidence="2" type="ORF">TIFTF001_021835</name>
</gene>
<dbReference type="EMBL" id="BTGU01000042">
    <property type="protein sequence ID" value="GMN52683.1"/>
    <property type="molecule type" value="Genomic_DNA"/>
</dbReference>
<comment type="caution">
    <text evidence="2">The sequence shown here is derived from an EMBL/GenBank/DDBJ whole genome shotgun (WGS) entry which is preliminary data.</text>
</comment>
<evidence type="ECO:0000313" key="2">
    <source>
        <dbReference type="EMBL" id="GMN52683.1"/>
    </source>
</evidence>
<evidence type="ECO:0000313" key="3">
    <source>
        <dbReference type="Proteomes" id="UP001187192"/>
    </source>
</evidence>
<evidence type="ECO:0000259" key="1">
    <source>
        <dbReference type="Pfam" id="PF13456"/>
    </source>
</evidence>
<dbReference type="InterPro" id="IPR052929">
    <property type="entry name" value="RNase_H-like_EbsB-rel"/>
</dbReference>
<dbReference type="AlphaFoldDB" id="A0AA88ADF6"/>
<dbReference type="PANTHER" id="PTHR47074">
    <property type="entry name" value="BNAC02G40300D PROTEIN"/>
    <property type="match status" value="1"/>
</dbReference>
<proteinExistence type="predicted"/>
<reference evidence="2" key="1">
    <citation type="submission" date="2023-07" db="EMBL/GenBank/DDBJ databases">
        <title>draft genome sequence of fig (Ficus carica).</title>
        <authorList>
            <person name="Takahashi T."/>
            <person name="Nishimura K."/>
        </authorList>
    </citation>
    <scope>NUCLEOTIDE SEQUENCE</scope>
</reference>
<organism evidence="2 3">
    <name type="scientific">Ficus carica</name>
    <name type="common">Common fig</name>
    <dbReference type="NCBI Taxonomy" id="3494"/>
    <lineage>
        <taxon>Eukaryota</taxon>
        <taxon>Viridiplantae</taxon>
        <taxon>Streptophyta</taxon>
        <taxon>Embryophyta</taxon>
        <taxon>Tracheophyta</taxon>
        <taxon>Spermatophyta</taxon>
        <taxon>Magnoliopsida</taxon>
        <taxon>eudicotyledons</taxon>
        <taxon>Gunneridae</taxon>
        <taxon>Pentapetalae</taxon>
        <taxon>rosids</taxon>
        <taxon>fabids</taxon>
        <taxon>Rosales</taxon>
        <taxon>Moraceae</taxon>
        <taxon>Ficeae</taxon>
        <taxon>Ficus</taxon>
    </lineage>
</organism>
<feature type="domain" description="RNase H type-1" evidence="1">
    <location>
        <begin position="49"/>
        <end position="146"/>
    </location>
</feature>
<dbReference type="InterPro" id="IPR002156">
    <property type="entry name" value="RNaseH_domain"/>
</dbReference>
<dbReference type="Proteomes" id="UP001187192">
    <property type="component" value="Unassembled WGS sequence"/>
</dbReference>
<protein>
    <recommendedName>
        <fullName evidence="1">RNase H type-1 domain-containing protein</fullName>
    </recommendedName>
</protein>
<sequence>MTASETVAWAGRFLGDFLTCNGLDSPVEKRTLAPKALWHAPSHGLIKINVDAAVDSSLEFIGVGIVARDEEGAVMSFLSRRIFGKFSPHLGECLAVREGVFLANFLKLDNWVVESDAMNAVRAIQNPVAEAPEANIVEDIRDYIAGVRNGRFIFNVPLNRYTVNPTWFTVHRISPALLSCPCLAPVPESLASTPAFMCWCQWVCWLCPHPIEHLLLYQELWFVAVLPLSSLSLNVEVLPSPTPVKQMRRRVRFGKRRRTVGRITQYFQGRKSARRPINSCPNPTFDTVYSSSSSNLITLV</sequence>
<name>A0AA88ADF6_FICCA</name>
<dbReference type="InterPro" id="IPR012337">
    <property type="entry name" value="RNaseH-like_sf"/>
</dbReference>
<dbReference type="GO" id="GO:0003676">
    <property type="term" value="F:nucleic acid binding"/>
    <property type="evidence" value="ECO:0007669"/>
    <property type="project" value="InterPro"/>
</dbReference>
<dbReference type="SUPFAM" id="SSF53098">
    <property type="entry name" value="Ribonuclease H-like"/>
    <property type="match status" value="1"/>
</dbReference>
<dbReference type="CDD" id="cd06222">
    <property type="entry name" value="RNase_H_like"/>
    <property type="match status" value="1"/>
</dbReference>